<feature type="region of interest" description="Disordered" evidence="2">
    <location>
        <begin position="229"/>
        <end position="254"/>
    </location>
</feature>
<dbReference type="RefSeq" id="XP_002506778.1">
    <property type="nucleotide sequence ID" value="XM_002506732.1"/>
</dbReference>
<dbReference type="Proteomes" id="UP000002009">
    <property type="component" value="Chromosome 16"/>
</dbReference>
<evidence type="ECO:0000313" key="5">
    <source>
        <dbReference type="Proteomes" id="UP000002009"/>
    </source>
</evidence>
<evidence type="ECO:0000256" key="2">
    <source>
        <dbReference type="SAM" id="MobiDB-lite"/>
    </source>
</evidence>
<name>C1EJG7_MICCC</name>
<accession>C1EJG7</accession>
<keyword evidence="1" id="KW-0175">Coiled coil</keyword>
<dbReference type="InParanoid" id="C1EJG7"/>
<dbReference type="Pfam" id="PF15249">
    <property type="entry name" value="GLTSCR1"/>
    <property type="match status" value="1"/>
</dbReference>
<dbReference type="KEGG" id="mis:MICPUN_104661"/>
<evidence type="ECO:0000313" key="4">
    <source>
        <dbReference type="EMBL" id="ACO68036.1"/>
    </source>
</evidence>
<evidence type="ECO:0000259" key="3">
    <source>
        <dbReference type="Pfam" id="PF15249"/>
    </source>
</evidence>
<feature type="compositionally biased region" description="Low complexity" evidence="2">
    <location>
        <begin position="19"/>
        <end position="35"/>
    </location>
</feature>
<feature type="coiled-coil region" evidence="1">
    <location>
        <begin position="270"/>
        <end position="297"/>
    </location>
</feature>
<keyword evidence="5" id="KW-1185">Reference proteome</keyword>
<proteinExistence type="predicted"/>
<feature type="compositionally biased region" description="Basic and acidic residues" evidence="2">
    <location>
        <begin position="146"/>
        <end position="177"/>
    </location>
</feature>
<feature type="domain" description="GLTSCR protein conserved" evidence="3">
    <location>
        <begin position="96"/>
        <end position="134"/>
    </location>
</feature>
<feature type="region of interest" description="Disordered" evidence="2">
    <location>
        <begin position="133"/>
        <end position="194"/>
    </location>
</feature>
<gene>
    <name evidence="4" type="ORF">MICPUN_104661</name>
</gene>
<dbReference type="EMBL" id="CP001334">
    <property type="protein sequence ID" value="ACO68036.1"/>
    <property type="molecule type" value="Genomic_DNA"/>
</dbReference>
<feature type="compositionally biased region" description="Basic and acidic residues" evidence="2">
    <location>
        <begin position="319"/>
        <end position="330"/>
    </location>
</feature>
<dbReference type="OrthoDB" id="2556847at2759"/>
<dbReference type="GeneID" id="8249856"/>
<feature type="region of interest" description="Disordered" evidence="2">
    <location>
        <begin position="1"/>
        <end position="42"/>
    </location>
</feature>
<dbReference type="AlphaFoldDB" id="C1EJG7"/>
<feature type="compositionally biased region" description="Acidic residues" evidence="2">
    <location>
        <begin position="178"/>
        <end position="188"/>
    </location>
</feature>
<protein>
    <recommendedName>
        <fullName evidence="3">GLTSCR protein conserved domain-containing protein</fullName>
    </recommendedName>
</protein>
<reference evidence="4 5" key="1">
    <citation type="journal article" date="2009" name="Science">
        <title>Green evolution and dynamic adaptations revealed by genomes of the marine picoeukaryotes Micromonas.</title>
        <authorList>
            <person name="Worden A.Z."/>
            <person name="Lee J.H."/>
            <person name="Mock T."/>
            <person name="Rouze P."/>
            <person name="Simmons M.P."/>
            <person name="Aerts A.L."/>
            <person name="Allen A.E."/>
            <person name="Cuvelier M.L."/>
            <person name="Derelle E."/>
            <person name="Everett M.V."/>
            <person name="Foulon E."/>
            <person name="Grimwood J."/>
            <person name="Gundlach H."/>
            <person name="Henrissat B."/>
            <person name="Napoli C."/>
            <person name="McDonald S.M."/>
            <person name="Parker M.S."/>
            <person name="Rombauts S."/>
            <person name="Salamov A."/>
            <person name="Von Dassow P."/>
            <person name="Badger J.H."/>
            <person name="Coutinho P.M."/>
            <person name="Demir E."/>
            <person name="Dubchak I."/>
            <person name="Gentemann C."/>
            <person name="Eikrem W."/>
            <person name="Gready J.E."/>
            <person name="John U."/>
            <person name="Lanier W."/>
            <person name="Lindquist E.A."/>
            <person name="Lucas S."/>
            <person name="Mayer K.F."/>
            <person name="Moreau H."/>
            <person name="Not F."/>
            <person name="Otillar R."/>
            <person name="Panaud O."/>
            <person name="Pangilinan J."/>
            <person name="Paulsen I."/>
            <person name="Piegu B."/>
            <person name="Poliakov A."/>
            <person name="Robbens S."/>
            <person name="Schmutz J."/>
            <person name="Toulza E."/>
            <person name="Wyss T."/>
            <person name="Zelensky A."/>
            <person name="Zhou K."/>
            <person name="Armbrust E.V."/>
            <person name="Bhattacharya D."/>
            <person name="Goodenough U.W."/>
            <person name="Van de Peer Y."/>
            <person name="Grigoriev I.V."/>
        </authorList>
    </citation>
    <scope>NUCLEOTIDE SEQUENCE [LARGE SCALE GENOMIC DNA]</scope>
    <source>
        <strain evidence="5">RCC299 / NOUM17</strain>
    </source>
</reference>
<organism evidence="4 5">
    <name type="scientific">Micromonas commoda (strain RCC299 / NOUM17 / CCMP2709)</name>
    <name type="common">Picoplanktonic green alga</name>
    <dbReference type="NCBI Taxonomy" id="296587"/>
    <lineage>
        <taxon>Eukaryota</taxon>
        <taxon>Viridiplantae</taxon>
        <taxon>Chlorophyta</taxon>
        <taxon>Mamiellophyceae</taxon>
        <taxon>Mamiellales</taxon>
        <taxon>Mamiellaceae</taxon>
        <taxon>Micromonas</taxon>
    </lineage>
</organism>
<dbReference type="InterPro" id="IPR015671">
    <property type="entry name" value="GSCR1_dom"/>
</dbReference>
<sequence>MQTESAAPVGVDGVKVESGAAPATAGTTEPEGTGASISMEGLTDEQKYELEVAEYRRKMVVYEQEKAKYDAEMAVYNKKVKETHKQVAEKVSASNKLACRPLTEVPFASLKDAIERLLPYHIYEAPDEDEAHHGLVPPIVERRKRKDGEGVRTAAEAKKENGEKKDGDDDGEAREGDDSAEDTTEEVEVCPARSRTQAWSELCAQYARDFKRELDDKRRRVDAFDAGIWSASDAGDGSGVETISGAGRDKTVGPSALRPEEAYVAEMLAFEETKRRHEELRAEVRRAEAEVRRFRDEQLARLANREIVDGATASGDAGKSGEPDPSRPDVPKPSTNVLPGVPIARAD</sequence>
<feature type="region of interest" description="Disordered" evidence="2">
    <location>
        <begin position="304"/>
        <end position="347"/>
    </location>
</feature>
<evidence type="ECO:0000256" key="1">
    <source>
        <dbReference type="SAM" id="Coils"/>
    </source>
</evidence>
<feature type="coiled-coil region" evidence="1">
    <location>
        <begin position="45"/>
        <end position="79"/>
    </location>
</feature>